<evidence type="ECO:0000313" key="1">
    <source>
        <dbReference type="EMBL" id="JAH20337.1"/>
    </source>
</evidence>
<organism evidence="1">
    <name type="scientific">Anguilla anguilla</name>
    <name type="common">European freshwater eel</name>
    <name type="synonym">Muraena anguilla</name>
    <dbReference type="NCBI Taxonomy" id="7936"/>
    <lineage>
        <taxon>Eukaryota</taxon>
        <taxon>Metazoa</taxon>
        <taxon>Chordata</taxon>
        <taxon>Craniata</taxon>
        <taxon>Vertebrata</taxon>
        <taxon>Euteleostomi</taxon>
        <taxon>Actinopterygii</taxon>
        <taxon>Neopterygii</taxon>
        <taxon>Teleostei</taxon>
        <taxon>Anguilliformes</taxon>
        <taxon>Anguillidae</taxon>
        <taxon>Anguilla</taxon>
    </lineage>
</organism>
<name>A0A0E9QV78_ANGAN</name>
<reference evidence="1" key="2">
    <citation type="journal article" date="2015" name="Fish Shellfish Immunol.">
        <title>Early steps in the European eel (Anguilla anguilla)-Vibrio vulnificus interaction in the gills: Role of the RtxA13 toxin.</title>
        <authorList>
            <person name="Callol A."/>
            <person name="Pajuelo D."/>
            <person name="Ebbesson L."/>
            <person name="Teles M."/>
            <person name="MacKenzie S."/>
            <person name="Amaro C."/>
        </authorList>
    </citation>
    <scope>NUCLEOTIDE SEQUENCE</scope>
</reference>
<sequence>MSSLHIYRSYANHISSRYIHLYVNRSLIGNKTSIFAKPISISFQSLFALKCFEFV</sequence>
<accession>A0A0E9QV78</accession>
<reference evidence="1" key="1">
    <citation type="submission" date="2014-11" db="EMBL/GenBank/DDBJ databases">
        <authorList>
            <person name="Amaro Gonzalez C."/>
        </authorList>
    </citation>
    <scope>NUCLEOTIDE SEQUENCE</scope>
</reference>
<dbReference type="AlphaFoldDB" id="A0A0E9QV78"/>
<proteinExistence type="predicted"/>
<dbReference type="EMBL" id="GBXM01088240">
    <property type="protein sequence ID" value="JAH20337.1"/>
    <property type="molecule type" value="Transcribed_RNA"/>
</dbReference>
<protein>
    <submittedName>
        <fullName evidence="1">Uncharacterized protein</fullName>
    </submittedName>
</protein>